<dbReference type="PROSITE" id="PS50977">
    <property type="entry name" value="HTH_TETR_2"/>
    <property type="match status" value="1"/>
</dbReference>
<evidence type="ECO:0000313" key="6">
    <source>
        <dbReference type="EMBL" id="ABG10308.1"/>
    </source>
</evidence>
<keyword evidence="2 4" id="KW-0238">DNA-binding</keyword>
<evidence type="ECO:0000256" key="2">
    <source>
        <dbReference type="ARBA" id="ARBA00023125"/>
    </source>
</evidence>
<feature type="DNA-binding region" description="H-T-H motif" evidence="4">
    <location>
        <begin position="39"/>
        <end position="58"/>
    </location>
</feature>
<dbReference type="PANTHER" id="PTHR30055:SF234">
    <property type="entry name" value="HTH-TYPE TRANSCRIPTIONAL REGULATOR BETI"/>
    <property type="match status" value="1"/>
</dbReference>
<dbReference type="InterPro" id="IPR009057">
    <property type="entry name" value="Homeodomain-like_sf"/>
</dbReference>
<dbReference type="EMBL" id="CP000384">
    <property type="protein sequence ID" value="ABG10308.1"/>
    <property type="molecule type" value="Genomic_DNA"/>
</dbReference>
<dbReference type="InterPro" id="IPR001647">
    <property type="entry name" value="HTH_TetR"/>
</dbReference>
<dbReference type="PANTHER" id="PTHR30055">
    <property type="entry name" value="HTH-TYPE TRANSCRIPTIONAL REGULATOR RUTR"/>
    <property type="match status" value="1"/>
</dbReference>
<dbReference type="Pfam" id="PF00440">
    <property type="entry name" value="TetR_N"/>
    <property type="match status" value="1"/>
</dbReference>
<keyword evidence="3" id="KW-0804">Transcription</keyword>
<dbReference type="SUPFAM" id="SSF46689">
    <property type="entry name" value="Homeodomain-like"/>
    <property type="match status" value="1"/>
</dbReference>
<gene>
    <name evidence="6" type="ordered locus">Mmcs_4203</name>
</gene>
<dbReference type="Gene3D" id="1.10.357.10">
    <property type="entry name" value="Tetracycline Repressor, domain 2"/>
    <property type="match status" value="1"/>
</dbReference>
<protein>
    <submittedName>
        <fullName evidence="6">Transcriptional regulator, TetR family</fullName>
    </submittedName>
</protein>
<evidence type="ECO:0000256" key="1">
    <source>
        <dbReference type="ARBA" id="ARBA00023015"/>
    </source>
</evidence>
<organism evidence="6">
    <name type="scientific">Mycobacterium sp. (strain MCS)</name>
    <dbReference type="NCBI Taxonomy" id="164756"/>
    <lineage>
        <taxon>Bacteria</taxon>
        <taxon>Bacillati</taxon>
        <taxon>Actinomycetota</taxon>
        <taxon>Actinomycetes</taxon>
        <taxon>Mycobacteriales</taxon>
        <taxon>Mycobacteriaceae</taxon>
        <taxon>Mycobacterium</taxon>
    </lineage>
</organism>
<feature type="domain" description="HTH tetR-type" evidence="5">
    <location>
        <begin position="16"/>
        <end position="76"/>
    </location>
</feature>
<reference evidence="6" key="1">
    <citation type="submission" date="2006-06" db="EMBL/GenBank/DDBJ databases">
        <title>Complete sequence of chromosome of Mycobacterium sp. MCS.</title>
        <authorList>
            <consortium name="US DOE Joint Genome Institute"/>
            <person name="Copeland A."/>
            <person name="Lucas S."/>
            <person name="Lapidus A."/>
            <person name="Barry K."/>
            <person name="Detter J.C."/>
            <person name="Glavina del Rio T."/>
            <person name="Hammon N."/>
            <person name="Israni S."/>
            <person name="Dalin E."/>
            <person name="Tice H."/>
            <person name="Pitluck S."/>
            <person name="Martinez M."/>
            <person name="Schmutz J."/>
            <person name="Larimer F."/>
            <person name="Land M."/>
            <person name="Hauser L."/>
            <person name="Kyrpides N."/>
            <person name="Kim E."/>
            <person name="Miller C.D."/>
            <person name="Hughes J.E."/>
            <person name="Anderson A.J."/>
            <person name="Sims R.C."/>
            <person name="Richardson P."/>
        </authorList>
    </citation>
    <scope>NUCLEOTIDE SEQUENCE [LARGE SCALE GENOMIC DNA]</scope>
    <source>
        <strain evidence="6">MCS</strain>
    </source>
</reference>
<sequence length="201" mass="22141">MAFMSAPAPARDRRVRRSRAALIQAAIDVVTGRDTASVALSDIAEAAGVTRKVAYQQFGDRDALLMEAALDLMRREVVPQVINLPPGKPRALAALRHFADHRRFYRAVLTGPNAVSLGAGLADLVLPRTRDRIRDLHGDDLDPQLVADLAVQINGGILAMITAWLIEGDDPLDPDDFAERMLRVQYFLIPEGRRDADEGRR</sequence>
<evidence type="ECO:0000256" key="3">
    <source>
        <dbReference type="ARBA" id="ARBA00023163"/>
    </source>
</evidence>
<dbReference type="KEGG" id="mmc:Mmcs_4203"/>
<keyword evidence="1" id="KW-0805">Transcription regulation</keyword>
<dbReference type="GO" id="GO:0000976">
    <property type="term" value="F:transcription cis-regulatory region binding"/>
    <property type="evidence" value="ECO:0007669"/>
    <property type="project" value="TreeGrafter"/>
</dbReference>
<proteinExistence type="predicted"/>
<dbReference type="GO" id="GO:0003700">
    <property type="term" value="F:DNA-binding transcription factor activity"/>
    <property type="evidence" value="ECO:0007669"/>
    <property type="project" value="TreeGrafter"/>
</dbReference>
<dbReference type="AlphaFoldDB" id="A0A5Q5BPL8"/>
<accession>A0A5Q5BPL8</accession>
<name>A0A5Q5BPL8_MYCSS</name>
<evidence type="ECO:0000259" key="5">
    <source>
        <dbReference type="PROSITE" id="PS50977"/>
    </source>
</evidence>
<dbReference type="InterPro" id="IPR050109">
    <property type="entry name" value="HTH-type_TetR-like_transc_reg"/>
</dbReference>
<evidence type="ECO:0000256" key="4">
    <source>
        <dbReference type="PROSITE-ProRule" id="PRU00335"/>
    </source>
</evidence>